<sequence length="77" mass="8625">MQAKKMIITAQLFISAMMALFMTGLFSALQDGLTVLWLEHWGQRFVVAWPIAFVASMVIGPLGFAMARRVLRIPAEQ</sequence>
<dbReference type="AlphaFoldDB" id="A0A2T0WQ14"/>
<proteinExistence type="predicted"/>
<dbReference type="EMBL" id="PVTQ01000007">
    <property type="protein sequence ID" value="PRY88780.1"/>
    <property type="molecule type" value="Genomic_DNA"/>
</dbReference>
<evidence type="ECO:0000313" key="3">
    <source>
        <dbReference type="Proteomes" id="UP000238392"/>
    </source>
</evidence>
<organism evidence="2 3">
    <name type="scientific">Donghicola tyrosinivorans</name>
    <dbReference type="NCBI Taxonomy" id="1652492"/>
    <lineage>
        <taxon>Bacteria</taxon>
        <taxon>Pseudomonadati</taxon>
        <taxon>Pseudomonadota</taxon>
        <taxon>Alphaproteobacteria</taxon>
        <taxon>Rhodobacterales</taxon>
        <taxon>Roseobacteraceae</taxon>
        <taxon>Donghicola</taxon>
    </lineage>
</organism>
<feature type="transmembrane region" description="Helical" evidence="1">
    <location>
        <begin position="46"/>
        <end position="67"/>
    </location>
</feature>
<dbReference type="OrthoDB" id="7159403at2"/>
<protein>
    <submittedName>
        <fullName evidence="2">Uncharacterized protein DUF2798</fullName>
    </submittedName>
</protein>
<gene>
    <name evidence="2" type="ORF">CLV74_107122</name>
</gene>
<accession>A0A2T0WQ14</accession>
<name>A0A2T0WQ14_9RHOB</name>
<dbReference type="Pfam" id="PF11391">
    <property type="entry name" value="DUF2798"/>
    <property type="match status" value="1"/>
</dbReference>
<reference evidence="2 3" key="1">
    <citation type="submission" date="2018-03" db="EMBL/GenBank/DDBJ databases">
        <title>Genomic Encyclopedia of Archaeal and Bacterial Type Strains, Phase II (KMG-II): from individual species to whole genera.</title>
        <authorList>
            <person name="Goeker M."/>
        </authorList>
    </citation>
    <scope>NUCLEOTIDE SEQUENCE [LARGE SCALE GENOMIC DNA]</scope>
    <source>
        <strain evidence="2 3">DSM 100212</strain>
    </source>
</reference>
<feature type="transmembrane region" description="Helical" evidence="1">
    <location>
        <begin position="7"/>
        <end position="26"/>
    </location>
</feature>
<keyword evidence="1" id="KW-1133">Transmembrane helix</keyword>
<keyword evidence="1" id="KW-0812">Transmembrane</keyword>
<dbReference type="Proteomes" id="UP000238392">
    <property type="component" value="Unassembled WGS sequence"/>
</dbReference>
<dbReference type="InterPro" id="IPR021529">
    <property type="entry name" value="DUF2798"/>
</dbReference>
<comment type="caution">
    <text evidence="2">The sequence shown here is derived from an EMBL/GenBank/DDBJ whole genome shotgun (WGS) entry which is preliminary data.</text>
</comment>
<keyword evidence="1" id="KW-0472">Membrane</keyword>
<evidence type="ECO:0000256" key="1">
    <source>
        <dbReference type="SAM" id="Phobius"/>
    </source>
</evidence>
<dbReference type="RefSeq" id="WP_106264948.1">
    <property type="nucleotide sequence ID" value="NZ_PVTQ01000007.1"/>
</dbReference>
<keyword evidence="3" id="KW-1185">Reference proteome</keyword>
<evidence type="ECO:0000313" key="2">
    <source>
        <dbReference type="EMBL" id="PRY88780.1"/>
    </source>
</evidence>